<proteinExistence type="predicted"/>
<organism evidence="1 2">
    <name type="scientific">Cryptotermes secundus</name>
    <dbReference type="NCBI Taxonomy" id="105785"/>
    <lineage>
        <taxon>Eukaryota</taxon>
        <taxon>Metazoa</taxon>
        <taxon>Ecdysozoa</taxon>
        <taxon>Arthropoda</taxon>
        <taxon>Hexapoda</taxon>
        <taxon>Insecta</taxon>
        <taxon>Pterygota</taxon>
        <taxon>Neoptera</taxon>
        <taxon>Polyneoptera</taxon>
        <taxon>Dictyoptera</taxon>
        <taxon>Blattodea</taxon>
        <taxon>Blattoidea</taxon>
        <taxon>Termitoidae</taxon>
        <taxon>Kalotermitidae</taxon>
        <taxon>Cryptotermitinae</taxon>
        <taxon>Cryptotermes</taxon>
    </lineage>
</organism>
<dbReference type="OrthoDB" id="6077919at2759"/>
<evidence type="ECO:0000313" key="2">
    <source>
        <dbReference type="Proteomes" id="UP000235965"/>
    </source>
</evidence>
<dbReference type="STRING" id="105785.A0A2J7RF48"/>
<name>A0A2J7RF48_9NEOP</name>
<dbReference type="InParanoid" id="A0A2J7RF48"/>
<keyword evidence="2" id="KW-1185">Reference proteome</keyword>
<protein>
    <submittedName>
        <fullName evidence="1">Uncharacterized protein</fullName>
    </submittedName>
</protein>
<comment type="caution">
    <text evidence="1">The sequence shown here is derived from an EMBL/GenBank/DDBJ whole genome shotgun (WGS) entry which is preliminary data.</text>
</comment>
<dbReference type="Proteomes" id="UP000235965">
    <property type="component" value="Unassembled WGS sequence"/>
</dbReference>
<evidence type="ECO:0000313" key="1">
    <source>
        <dbReference type="EMBL" id="PNF39447.1"/>
    </source>
</evidence>
<accession>A0A2J7RF48</accession>
<dbReference type="AlphaFoldDB" id="A0A2J7RF48"/>
<sequence length="108" mass="11805">MEDSAFSVPRILLQRAEEIFPALRERMNCTNSENVLVGPCGETYSASHDASQAMNIKAEAVSDSQEEVDPVPITFPKVKSEPEVSCMCTVRQITQMCRSASCLSVCAC</sequence>
<gene>
    <name evidence="1" type="ORF">B7P43_G11098</name>
</gene>
<reference evidence="1 2" key="1">
    <citation type="submission" date="2017-12" db="EMBL/GenBank/DDBJ databases">
        <title>Hemimetabolous genomes reveal molecular basis of termite eusociality.</title>
        <authorList>
            <person name="Harrison M.C."/>
            <person name="Jongepier E."/>
            <person name="Robertson H.M."/>
            <person name="Arning N."/>
            <person name="Bitard-Feildel T."/>
            <person name="Chao H."/>
            <person name="Childers C.P."/>
            <person name="Dinh H."/>
            <person name="Doddapaneni H."/>
            <person name="Dugan S."/>
            <person name="Gowin J."/>
            <person name="Greiner C."/>
            <person name="Han Y."/>
            <person name="Hu H."/>
            <person name="Hughes D.S.T."/>
            <person name="Huylmans A.-K."/>
            <person name="Kemena C."/>
            <person name="Kremer L.P.M."/>
            <person name="Lee S.L."/>
            <person name="Lopez-Ezquerra A."/>
            <person name="Mallet L."/>
            <person name="Monroy-Kuhn J.M."/>
            <person name="Moser A."/>
            <person name="Murali S.C."/>
            <person name="Muzny D.M."/>
            <person name="Otani S."/>
            <person name="Piulachs M.-D."/>
            <person name="Poelchau M."/>
            <person name="Qu J."/>
            <person name="Schaub F."/>
            <person name="Wada-Katsumata A."/>
            <person name="Worley K.C."/>
            <person name="Xie Q."/>
            <person name="Ylla G."/>
            <person name="Poulsen M."/>
            <person name="Gibbs R.A."/>
            <person name="Schal C."/>
            <person name="Richards S."/>
            <person name="Belles X."/>
            <person name="Korb J."/>
            <person name="Bornberg-Bauer E."/>
        </authorList>
    </citation>
    <scope>NUCLEOTIDE SEQUENCE [LARGE SCALE GENOMIC DNA]</scope>
    <source>
        <tissue evidence="1">Whole body</tissue>
    </source>
</reference>
<dbReference type="EMBL" id="NEVH01004413">
    <property type="protein sequence ID" value="PNF39447.1"/>
    <property type="molecule type" value="Genomic_DNA"/>
</dbReference>